<protein>
    <submittedName>
        <fullName evidence="2">Uncharacterized protein</fullName>
    </submittedName>
</protein>
<proteinExistence type="predicted"/>
<dbReference type="GeneID" id="39587447"/>
<gene>
    <name evidence="2" type="ORF">EHS24_002904</name>
</gene>
<dbReference type="Proteomes" id="UP000279236">
    <property type="component" value="Unassembled WGS sequence"/>
</dbReference>
<keyword evidence="3" id="KW-1185">Reference proteome</keyword>
<organism evidence="2 3">
    <name type="scientific">Apiotrichum porosum</name>
    <dbReference type="NCBI Taxonomy" id="105984"/>
    <lineage>
        <taxon>Eukaryota</taxon>
        <taxon>Fungi</taxon>
        <taxon>Dikarya</taxon>
        <taxon>Basidiomycota</taxon>
        <taxon>Agaricomycotina</taxon>
        <taxon>Tremellomycetes</taxon>
        <taxon>Trichosporonales</taxon>
        <taxon>Trichosporonaceae</taxon>
        <taxon>Apiotrichum</taxon>
    </lineage>
</organism>
<feature type="region of interest" description="Disordered" evidence="1">
    <location>
        <begin position="83"/>
        <end position="104"/>
    </location>
</feature>
<evidence type="ECO:0000256" key="1">
    <source>
        <dbReference type="SAM" id="MobiDB-lite"/>
    </source>
</evidence>
<reference evidence="2 3" key="1">
    <citation type="submission" date="2018-11" db="EMBL/GenBank/DDBJ databases">
        <title>Genome sequence of Apiotrichum porosum DSM 27194.</title>
        <authorList>
            <person name="Aliyu H."/>
            <person name="Gorte O."/>
            <person name="Ochsenreither K."/>
        </authorList>
    </citation>
    <scope>NUCLEOTIDE SEQUENCE [LARGE SCALE GENOMIC DNA]</scope>
    <source>
        <strain evidence="2 3">DSM 27194</strain>
    </source>
</reference>
<dbReference type="AlphaFoldDB" id="A0A427XGG1"/>
<dbReference type="RefSeq" id="XP_028472990.1">
    <property type="nucleotide sequence ID" value="XM_028618623.1"/>
</dbReference>
<name>A0A427XGG1_9TREE</name>
<evidence type="ECO:0000313" key="2">
    <source>
        <dbReference type="EMBL" id="RSH77843.1"/>
    </source>
</evidence>
<comment type="caution">
    <text evidence="2">The sequence shown here is derived from an EMBL/GenBank/DDBJ whole genome shotgun (WGS) entry which is preliminary data.</text>
</comment>
<evidence type="ECO:0000313" key="3">
    <source>
        <dbReference type="Proteomes" id="UP000279236"/>
    </source>
</evidence>
<dbReference type="EMBL" id="RSCE01000014">
    <property type="protein sequence ID" value="RSH77843.1"/>
    <property type="molecule type" value="Genomic_DNA"/>
</dbReference>
<accession>A0A427XGG1</accession>
<feature type="region of interest" description="Disordered" evidence="1">
    <location>
        <begin position="1"/>
        <end position="22"/>
    </location>
</feature>
<sequence>MSSYTPTRRSARQRRVSFSETTTSRIFDPDHWSSYTDTACEGMLSGGASPGPPSRVRDRRLSIPFVDKKLDLKAVVRKSALQQHTTEVAHRSHRRSHSISAPQSNWPIHRRTTYENPAPPPPSRMYAQGSLAYPFTHPDFGPVPLGHPGPHGMGCHCMNCMSYVSMAPPLPPAPLMLAPHTLPHHHAMGYGHQCPACAPMTYGYSHQAVHRRF</sequence>